<evidence type="ECO:0000313" key="10">
    <source>
        <dbReference type="Proteomes" id="UP000295636"/>
    </source>
</evidence>
<feature type="transmembrane region" description="Helical" evidence="8">
    <location>
        <begin position="335"/>
        <end position="354"/>
    </location>
</feature>
<feature type="transmembrane region" description="Helical" evidence="8">
    <location>
        <begin position="105"/>
        <end position="131"/>
    </location>
</feature>
<keyword evidence="3" id="KW-0813">Transport</keyword>
<evidence type="ECO:0000256" key="1">
    <source>
        <dbReference type="ARBA" id="ARBA00004141"/>
    </source>
</evidence>
<dbReference type="InterPro" id="IPR004761">
    <property type="entry name" value="Spore_GerAB"/>
</dbReference>
<evidence type="ECO:0000256" key="4">
    <source>
        <dbReference type="ARBA" id="ARBA00022544"/>
    </source>
</evidence>
<feature type="transmembrane region" description="Helical" evidence="8">
    <location>
        <begin position="214"/>
        <end position="237"/>
    </location>
</feature>
<gene>
    <name evidence="9" type="ORF">E1757_10695</name>
</gene>
<evidence type="ECO:0000256" key="7">
    <source>
        <dbReference type="ARBA" id="ARBA00023136"/>
    </source>
</evidence>
<feature type="transmembrane region" description="Helical" evidence="8">
    <location>
        <begin position="7"/>
        <end position="26"/>
    </location>
</feature>
<evidence type="ECO:0000256" key="2">
    <source>
        <dbReference type="ARBA" id="ARBA00007998"/>
    </source>
</evidence>
<feature type="transmembrane region" description="Helical" evidence="8">
    <location>
        <begin position="304"/>
        <end position="323"/>
    </location>
</feature>
<dbReference type="PANTHER" id="PTHR34975:SF2">
    <property type="entry name" value="SPORE GERMINATION PROTEIN A2"/>
    <property type="match status" value="1"/>
</dbReference>
<keyword evidence="5 8" id="KW-0812">Transmembrane</keyword>
<dbReference type="AlphaFoldDB" id="A0A4R5KQE4"/>
<organism evidence="9 10">
    <name type="scientific">Paenibacillus piri</name>
    <dbReference type="NCBI Taxonomy" id="2547395"/>
    <lineage>
        <taxon>Bacteria</taxon>
        <taxon>Bacillati</taxon>
        <taxon>Bacillota</taxon>
        <taxon>Bacilli</taxon>
        <taxon>Bacillales</taxon>
        <taxon>Paenibacillaceae</taxon>
        <taxon>Paenibacillus</taxon>
    </lineage>
</organism>
<dbReference type="PANTHER" id="PTHR34975">
    <property type="entry name" value="SPORE GERMINATION PROTEIN A2"/>
    <property type="match status" value="1"/>
</dbReference>
<evidence type="ECO:0000256" key="5">
    <source>
        <dbReference type="ARBA" id="ARBA00022692"/>
    </source>
</evidence>
<comment type="caution">
    <text evidence="9">The sequence shown here is derived from an EMBL/GenBank/DDBJ whole genome shotgun (WGS) entry which is preliminary data.</text>
</comment>
<reference evidence="9 10" key="1">
    <citation type="submission" date="2019-03" db="EMBL/GenBank/DDBJ databases">
        <title>This is whole genome sequence of Paenibacillus sp MS74 strain.</title>
        <authorList>
            <person name="Trinh H.N."/>
        </authorList>
    </citation>
    <scope>NUCLEOTIDE SEQUENCE [LARGE SCALE GENOMIC DNA]</scope>
    <source>
        <strain evidence="9 10">MS74</strain>
    </source>
</reference>
<feature type="transmembrane region" description="Helical" evidence="8">
    <location>
        <begin position="270"/>
        <end position="292"/>
    </location>
</feature>
<proteinExistence type="inferred from homology"/>
<name>A0A4R5KQE4_9BACL</name>
<dbReference type="GO" id="GO:0016020">
    <property type="term" value="C:membrane"/>
    <property type="evidence" value="ECO:0007669"/>
    <property type="project" value="UniProtKB-SubCell"/>
</dbReference>
<dbReference type="NCBIfam" id="TIGR00912">
    <property type="entry name" value="2A0309"/>
    <property type="match status" value="1"/>
</dbReference>
<feature type="transmembrane region" description="Helical" evidence="8">
    <location>
        <begin position="180"/>
        <end position="202"/>
    </location>
</feature>
<dbReference type="EMBL" id="SMRT01000004">
    <property type="protein sequence ID" value="TDF97979.1"/>
    <property type="molecule type" value="Genomic_DNA"/>
</dbReference>
<evidence type="ECO:0000313" key="9">
    <source>
        <dbReference type="EMBL" id="TDF97979.1"/>
    </source>
</evidence>
<dbReference type="Proteomes" id="UP000295636">
    <property type="component" value="Unassembled WGS sequence"/>
</dbReference>
<dbReference type="GO" id="GO:0009847">
    <property type="term" value="P:spore germination"/>
    <property type="evidence" value="ECO:0007669"/>
    <property type="project" value="InterPro"/>
</dbReference>
<keyword evidence="4" id="KW-0309">Germination</keyword>
<keyword evidence="6 8" id="KW-1133">Transmembrane helix</keyword>
<accession>A0A4R5KQE4</accession>
<dbReference type="OrthoDB" id="2663238at2"/>
<keyword evidence="10" id="KW-1185">Reference proteome</keyword>
<evidence type="ECO:0000256" key="6">
    <source>
        <dbReference type="ARBA" id="ARBA00022989"/>
    </source>
</evidence>
<keyword evidence="7 8" id="KW-0472">Membrane</keyword>
<comment type="subcellular location">
    <subcellularLocation>
        <location evidence="1">Membrane</location>
        <topology evidence="1">Multi-pass membrane protein</topology>
    </subcellularLocation>
</comment>
<feature type="transmembrane region" description="Helical" evidence="8">
    <location>
        <begin position="138"/>
        <end position="160"/>
    </location>
</feature>
<protein>
    <submittedName>
        <fullName evidence="9">Spore gernimation protein</fullName>
    </submittedName>
</protein>
<evidence type="ECO:0000256" key="3">
    <source>
        <dbReference type="ARBA" id="ARBA00022448"/>
    </source>
</evidence>
<evidence type="ECO:0000256" key="8">
    <source>
        <dbReference type="SAM" id="Phobius"/>
    </source>
</evidence>
<feature type="transmembrane region" description="Helical" evidence="8">
    <location>
        <begin position="79"/>
        <end position="99"/>
    </location>
</feature>
<comment type="similarity">
    <text evidence="2">Belongs to the amino acid-polyamine-organocation (APC) superfamily. Spore germination protein (SGP) (TC 2.A.3.9) family.</text>
</comment>
<sequence length="366" mass="41209">MQKVTPLQIYMLFTQFLYATTVGFYIRPLAREAGFSAWISVFLGSIAGMLLVYLTYRLAVKRPTQFFGQYGQDIMGKPIHILLTVIMVFSFLFSASYILRELLGLMAAFYLQGTPTWAVAALFGICIARVVRSGIGTIFRGAQGLFFFSVISAISIPFLVNKKMNGDMAIALLTNIDPPGIWNGTILMTALFGEMVVILFFFPHFAQVNKTMKSLGWATFTSVIITLCGFVSILLLFGPDLTANLTMPTLEMIRYVKFGSFFQNLDPLLIVFWLYSMFIKISLFLYTAVIGLTHILGLKDHKPLSTLMTAAMVILSLYMVRSVVELDHLLQNGELAFLLITEMIPLLYLIVDWIRSFRMRRQSGIS</sequence>
<dbReference type="Pfam" id="PF03845">
    <property type="entry name" value="Spore_permease"/>
    <property type="match status" value="1"/>
</dbReference>
<feature type="transmembrane region" description="Helical" evidence="8">
    <location>
        <begin position="38"/>
        <end position="59"/>
    </location>
</feature>
<dbReference type="RefSeq" id="WP_133227626.1">
    <property type="nucleotide sequence ID" value="NZ_SMRT01000004.1"/>
</dbReference>